<keyword evidence="2" id="KW-1185">Reference proteome</keyword>
<dbReference type="Pfam" id="PF22028">
    <property type="entry name" value="DUF6934"/>
    <property type="match status" value="1"/>
</dbReference>
<dbReference type="RefSeq" id="WP_120514456.1">
    <property type="nucleotide sequence ID" value="NZ_QXZY01000001.1"/>
</dbReference>
<evidence type="ECO:0000313" key="1">
    <source>
        <dbReference type="EMBL" id="RPD43186.1"/>
    </source>
</evidence>
<evidence type="ECO:0000313" key="2">
    <source>
        <dbReference type="Proteomes" id="UP000279089"/>
    </source>
</evidence>
<dbReference type="InterPro" id="IPR053865">
    <property type="entry name" value="DUF6934"/>
</dbReference>
<protein>
    <submittedName>
        <fullName evidence="1">Uncharacterized protein</fullName>
    </submittedName>
</protein>
<comment type="caution">
    <text evidence="1">The sequence shown here is derived from an EMBL/GenBank/DDBJ whole genome shotgun (WGS) entry which is preliminary data.</text>
</comment>
<dbReference type="EMBL" id="RMBX01000001">
    <property type="protein sequence ID" value="RPD43186.1"/>
    <property type="molecule type" value="Genomic_DNA"/>
</dbReference>
<accession>A0A3N4MM95</accession>
<dbReference type="OrthoDB" id="1343312at2"/>
<proteinExistence type="predicted"/>
<organism evidence="1 2">
    <name type="scientific">Chitinophaga barathri</name>
    <dbReference type="NCBI Taxonomy" id="1647451"/>
    <lineage>
        <taxon>Bacteria</taxon>
        <taxon>Pseudomonadati</taxon>
        <taxon>Bacteroidota</taxon>
        <taxon>Chitinophagia</taxon>
        <taxon>Chitinophagales</taxon>
        <taxon>Chitinophagaceae</taxon>
        <taxon>Chitinophaga</taxon>
    </lineage>
</organism>
<sequence>MPFEKYEFVPNGDYTEFTFLSQGPRGRIRKLVSYSKLNERMNGETLYNLSFGDIHDAWVRDEDMYRIRSNNNDRDKVLATVAFTALEFAVRHPDCKIFVRGSTPARTRLYQMGINANWGYISELFLLKGYRRGQFEAFRPGVNYEFFTAQRRT</sequence>
<dbReference type="Proteomes" id="UP000279089">
    <property type="component" value="Unassembled WGS sequence"/>
</dbReference>
<gene>
    <name evidence="1" type="ORF">EG028_02500</name>
</gene>
<name>A0A3N4MM95_9BACT</name>
<reference evidence="2" key="1">
    <citation type="submission" date="2018-11" db="EMBL/GenBank/DDBJ databases">
        <title>Chitinophaga lutea sp.nov., isolate from arsenic contaminated soil.</title>
        <authorList>
            <person name="Zong Y."/>
        </authorList>
    </citation>
    <scope>NUCLEOTIDE SEQUENCE [LARGE SCALE GENOMIC DNA]</scope>
    <source>
        <strain evidence="2">YLT18</strain>
    </source>
</reference>
<dbReference type="AlphaFoldDB" id="A0A3N4MM95"/>